<dbReference type="InterPro" id="IPR036388">
    <property type="entry name" value="WH-like_DNA-bd_sf"/>
</dbReference>
<proteinExistence type="predicted"/>
<evidence type="ECO:0000256" key="4">
    <source>
        <dbReference type="ARBA" id="ARBA00023125"/>
    </source>
</evidence>
<dbReference type="InterPro" id="IPR014036">
    <property type="entry name" value="DeoR-like_C"/>
</dbReference>
<evidence type="ECO:0000313" key="8">
    <source>
        <dbReference type="EMBL" id="SHE96978.1"/>
    </source>
</evidence>
<reference evidence="8 9" key="1">
    <citation type="submission" date="2016-11" db="EMBL/GenBank/DDBJ databases">
        <authorList>
            <person name="Jaros S."/>
            <person name="Januszkiewicz K."/>
            <person name="Wedrychowicz H."/>
        </authorList>
    </citation>
    <scope>NUCLEOTIDE SEQUENCE [LARGE SCALE GENOMIC DNA]</scope>
    <source>
        <strain evidence="8 9">DSM 10502</strain>
    </source>
</reference>
<dbReference type="InterPro" id="IPR050313">
    <property type="entry name" value="Carb_Metab_HTH_regulators"/>
</dbReference>
<feature type="domain" description="HTH deoR-type" evidence="7">
    <location>
        <begin position="1"/>
        <end position="56"/>
    </location>
</feature>
<dbReference type="SMART" id="SM00420">
    <property type="entry name" value="HTH_DEOR"/>
    <property type="match status" value="1"/>
</dbReference>
<evidence type="ECO:0000256" key="5">
    <source>
        <dbReference type="ARBA" id="ARBA00023163"/>
    </source>
</evidence>
<keyword evidence="2" id="KW-0678">Repressor</keyword>
<dbReference type="PANTHER" id="PTHR30363">
    <property type="entry name" value="HTH-TYPE TRANSCRIPTIONAL REGULATOR SRLR-RELATED"/>
    <property type="match status" value="1"/>
</dbReference>
<dbReference type="InterPro" id="IPR036390">
    <property type="entry name" value="WH_DNA-bd_sf"/>
</dbReference>
<dbReference type="InterPro" id="IPR018356">
    <property type="entry name" value="Tscrpt_reg_HTH_DeoR_CS"/>
</dbReference>
<dbReference type="STRING" id="1123243.SAMN02745190_01610"/>
<dbReference type="Proteomes" id="UP000184404">
    <property type="component" value="Unassembled WGS sequence"/>
</dbReference>
<dbReference type="InterPro" id="IPR001034">
    <property type="entry name" value="DeoR_HTH"/>
</dbReference>
<evidence type="ECO:0000256" key="1">
    <source>
        <dbReference type="ARBA" id="ARBA00021390"/>
    </source>
</evidence>
<dbReference type="RefSeq" id="WP_200796023.1">
    <property type="nucleotide sequence ID" value="NZ_FQUG01000005.1"/>
</dbReference>
<dbReference type="SUPFAM" id="SSF46785">
    <property type="entry name" value="Winged helix' DNA-binding domain"/>
    <property type="match status" value="1"/>
</dbReference>
<evidence type="ECO:0000256" key="2">
    <source>
        <dbReference type="ARBA" id="ARBA00022491"/>
    </source>
</evidence>
<name>A0A1M4XU59_9FIRM</name>
<dbReference type="InterPro" id="IPR037171">
    <property type="entry name" value="NagB/RpiA_transferase-like"/>
</dbReference>
<dbReference type="Gene3D" id="1.10.10.10">
    <property type="entry name" value="Winged helix-like DNA-binding domain superfamily/Winged helix DNA-binding domain"/>
    <property type="match status" value="1"/>
</dbReference>
<keyword evidence="9" id="KW-1185">Reference proteome</keyword>
<accession>A0A1M4XU59</accession>
<dbReference type="PROSITE" id="PS00894">
    <property type="entry name" value="HTH_DEOR_1"/>
    <property type="match status" value="1"/>
</dbReference>
<dbReference type="Pfam" id="PF08220">
    <property type="entry name" value="HTH_DeoR"/>
    <property type="match status" value="1"/>
</dbReference>
<sequence length="252" mass="28103">MHIRHRKLLNIVNEKKRVAVTDLAQSLDVSEVTIRKDLSTLEHMGLLRREHGYAAMAQSDDIANHLSFNYETKHRIAMRAADTVHNGETVMIESGSCCTLLAEELAMNRRDVTIITNSAFIASFVRKSPSAHIILLGGEYQNESQVMIGPMIRKCVSDFYVDKFFIGIDGFNENGFMSNNLMRAEAIRTMSKKAKHIVILTESVKFTQTGVVSLFPFEAVDSVFTDDGITAEAAQMLHAGDTHVYTVTSSNE</sequence>
<gene>
    <name evidence="8" type="ORF">SAMN02745190_01610</name>
</gene>
<evidence type="ECO:0000256" key="6">
    <source>
        <dbReference type="ARBA" id="ARBA00024937"/>
    </source>
</evidence>
<evidence type="ECO:0000259" key="7">
    <source>
        <dbReference type="PROSITE" id="PS51000"/>
    </source>
</evidence>
<evidence type="ECO:0000256" key="3">
    <source>
        <dbReference type="ARBA" id="ARBA00023015"/>
    </source>
</evidence>
<evidence type="ECO:0000313" key="9">
    <source>
        <dbReference type="Proteomes" id="UP000184404"/>
    </source>
</evidence>
<keyword evidence="4" id="KW-0238">DNA-binding</keyword>
<dbReference type="EMBL" id="FQUG01000005">
    <property type="protein sequence ID" value="SHE96978.1"/>
    <property type="molecule type" value="Genomic_DNA"/>
</dbReference>
<dbReference type="GO" id="GO:0003700">
    <property type="term" value="F:DNA-binding transcription factor activity"/>
    <property type="evidence" value="ECO:0007669"/>
    <property type="project" value="InterPro"/>
</dbReference>
<dbReference type="SMART" id="SM01134">
    <property type="entry name" value="DeoRC"/>
    <property type="match status" value="1"/>
</dbReference>
<organism evidence="8 9">
    <name type="scientific">Schwartzia succinivorans DSM 10502</name>
    <dbReference type="NCBI Taxonomy" id="1123243"/>
    <lineage>
        <taxon>Bacteria</taxon>
        <taxon>Bacillati</taxon>
        <taxon>Bacillota</taxon>
        <taxon>Negativicutes</taxon>
        <taxon>Selenomonadales</taxon>
        <taxon>Selenomonadaceae</taxon>
        <taxon>Schwartzia</taxon>
    </lineage>
</organism>
<comment type="function">
    <text evidence="6">Repressor of the lactose catabolism operon. Galactose-6-phosphate is the inducer.</text>
</comment>
<dbReference type="Pfam" id="PF00455">
    <property type="entry name" value="DeoRC"/>
    <property type="match status" value="1"/>
</dbReference>
<protein>
    <recommendedName>
        <fullName evidence="1">Lactose phosphotransferase system repressor</fullName>
    </recommendedName>
</protein>
<dbReference type="GO" id="GO:0003677">
    <property type="term" value="F:DNA binding"/>
    <property type="evidence" value="ECO:0007669"/>
    <property type="project" value="UniProtKB-KW"/>
</dbReference>
<dbReference type="PANTHER" id="PTHR30363:SF4">
    <property type="entry name" value="GLYCEROL-3-PHOSPHATE REGULON REPRESSOR"/>
    <property type="match status" value="1"/>
</dbReference>
<keyword evidence="3" id="KW-0805">Transcription regulation</keyword>
<keyword evidence="5" id="KW-0804">Transcription</keyword>
<dbReference type="AlphaFoldDB" id="A0A1M4XU59"/>
<dbReference type="SUPFAM" id="SSF100950">
    <property type="entry name" value="NagB/RpiA/CoA transferase-like"/>
    <property type="match status" value="1"/>
</dbReference>
<dbReference type="PROSITE" id="PS51000">
    <property type="entry name" value="HTH_DEOR_2"/>
    <property type="match status" value="1"/>
</dbReference>
<dbReference type="PRINTS" id="PR00037">
    <property type="entry name" value="HTHLACR"/>
</dbReference>
<dbReference type="Gene3D" id="3.40.50.1360">
    <property type="match status" value="1"/>
</dbReference>